<accession>A0A8F7KTG4</accession>
<dbReference type="AlphaFoldDB" id="A0A8F7KTG4"/>
<dbReference type="EMBL" id="MZ502218">
    <property type="protein sequence ID" value="QXV92182.1"/>
    <property type="molecule type" value="Genomic_DNA"/>
</dbReference>
<evidence type="ECO:0000313" key="1">
    <source>
        <dbReference type="EMBL" id="QXV92182.1"/>
    </source>
</evidence>
<proteinExistence type="predicted"/>
<geneLocation type="plasmid" evidence="1">
    <name>unnamed</name>
</geneLocation>
<keyword evidence="1" id="KW-0614">Plasmid</keyword>
<sequence>MTTTPASRVLGRGVAQLIPQPGDVSAAGRATASLAALRTVPVHAGVLEAAVALLEDLQDPARGADDATVAAAAATVTLLRRALHPDI</sequence>
<dbReference type="RefSeq" id="WP_003982277.1">
    <property type="nucleotide sequence ID" value="NZ_CP025552.1"/>
</dbReference>
<dbReference type="GeneID" id="66860484"/>
<organism evidence="1">
    <name type="scientific">Streptomyces rimosus</name>
    <dbReference type="NCBI Taxonomy" id="1927"/>
    <lineage>
        <taxon>Bacteria</taxon>
        <taxon>Bacillati</taxon>
        <taxon>Actinomycetota</taxon>
        <taxon>Actinomycetes</taxon>
        <taxon>Kitasatosporales</taxon>
        <taxon>Streptomycetaceae</taxon>
        <taxon>Streptomyces</taxon>
    </lineage>
</organism>
<protein>
    <submittedName>
        <fullName evidence="1">Uncharacterized protein</fullName>
    </submittedName>
</protein>
<name>A0A8F7KTG4_STRRM</name>
<reference evidence="1" key="1">
    <citation type="submission" date="2021-06" db="EMBL/GenBank/DDBJ databases">
        <authorList>
            <person name="Tome M."/>
            <person name="Jakse J."/>
            <person name="Slemc L."/>
            <person name="Garcia A.R."/>
            <person name="Petkovic H."/>
        </authorList>
    </citation>
    <scope>NUCLEOTIDE SEQUENCE</scope>
    <source>
        <plasmid evidence="1">unnamed</plasmid>
    </source>
</reference>
<gene>
    <name evidence="1" type="ORF">M4018_083880</name>
</gene>